<feature type="transmembrane region" description="Helical" evidence="8">
    <location>
        <begin position="29"/>
        <end position="51"/>
    </location>
</feature>
<keyword evidence="11" id="KW-1185">Reference proteome</keyword>
<dbReference type="HAMAP" id="MF_00910">
    <property type="entry name" value="FtsL"/>
    <property type="match status" value="1"/>
</dbReference>
<dbReference type="RefSeq" id="WP_138988900.1">
    <property type="nucleotide sequence ID" value="NZ_CP043869.1"/>
</dbReference>
<sequence>MFGFIQQRSGRAEEGASRLLSFDEVARPVALTLLLTLMIVLSALAVTYSAFEYRMLFNKHQRLVQQWDEYQVEWGQLLLEQSALGANSRVEQVATQKLEMISPQPEMIEIVQYER</sequence>
<evidence type="ECO:0000256" key="4">
    <source>
        <dbReference type="ARBA" id="ARBA00022692"/>
    </source>
</evidence>
<keyword evidence="7 8" id="KW-0131">Cell cycle</keyword>
<protein>
    <recommendedName>
        <fullName evidence="8 9">Cell division protein FtsL</fullName>
    </recommendedName>
</protein>
<keyword evidence="2 8" id="KW-1003">Cell membrane</keyword>
<dbReference type="AlphaFoldDB" id="A0A5P1R8W4"/>
<dbReference type="GO" id="GO:0032153">
    <property type="term" value="C:cell division site"/>
    <property type="evidence" value="ECO:0007669"/>
    <property type="project" value="UniProtKB-UniRule"/>
</dbReference>
<name>A0A5P1R8W4_9GAMM</name>
<evidence type="ECO:0000256" key="1">
    <source>
        <dbReference type="ARBA" id="ARBA00004401"/>
    </source>
</evidence>
<dbReference type="NCBIfam" id="TIGR02209">
    <property type="entry name" value="ftsL_broad"/>
    <property type="match status" value="1"/>
</dbReference>
<organism evidence="10 11">
    <name type="scientific">Neptunomonas concharum</name>
    <dbReference type="NCBI Taxonomy" id="1031538"/>
    <lineage>
        <taxon>Bacteria</taxon>
        <taxon>Pseudomonadati</taxon>
        <taxon>Pseudomonadota</taxon>
        <taxon>Gammaproteobacteria</taxon>
        <taxon>Oceanospirillales</taxon>
        <taxon>Oceanospirillaceae</taxon>
        <taxon>Neptunomonas</taxon>
    </lineage>
</organism>
<dbReference type="OrthoDB" id="5298556at2"/>
<evidence type="ECO:0000256" key="5">
    <source>
        <dbReference type="ARBA" id="ARBA00022989"/>
    </source>
</evidence>
<comment type="similarity">
    <text evidence="8">Belongs to the FtsL family.</text>
</comment>
<reference evidence="10 11" key="1">
    <citation type="journal article" date="2019" name="Biochem. Eng. J.">
        <title>Metabolic engineering of the marine bacteria Neptunomonas concharum for the production of acetoin and meso-2,3-butanediol from acetate.</title>
        <authorList>
            <person name="Li W."/>
            <person name="Pu N."/>
            <person name="Liu C.-X."/>
            <person name="Yuan Q.-P."/>
            <person name="Li Z.-J."/>
        </authorList>
    </citation>
    <scope>NUCLEOTIDE SEQUENCE [LARGE SCALE GENOMIC DNA]</scope>
    <source>
        <strain evidence="10 11">JCM17730</strain>
    </source>
</reference>
<evidence type="ECO:0000256" key="6">
    <source>
        <dbReference type="ARBA" id="ARBA00023136"/>
    </source>
</evidence>
<evidence type="ECO:0000256" key="7">
    <source>
        <dbReference type="ARBA" id="ARBA00023306"/>
    </source>
</evidence>
<dbReference type="GO" id="GO:0043093">
    <property type="term" value="P:FtsZ-dependent cytokinesis"/>
    <property type="evidence" value="ECO:0007669"/>
    <property type="project" value="UniProtKB-UniRule"/>
</dbReference>
<gene>
    <name evidence="8 10" type="primary">ftsL</name>
    <name evidence="10" type="ORF">F0U83_04485</name>
</gene>
<evidence type="ECO:0000256" key="2">
    <source>
        <dbReference type="ARBA" id="ARBA00022475"/>
    </source>
</evidence>
<dbReference type="KEGG" id="ncu:F0U83_04485"/>
<comment type="function">
    <text evidence="8">Essential cell division protein. May link together the upstream cell division proteins, which are predominantly cytoplasmic, with the downstream cell division proteins, which are predominantly periplasmic.</text>
</comment>
<evidence type="ECO:0000256" key="8">
    <source>
        <dbReference type="HAMAP-Rule" id="MF_00910"/>
    </source>
</evidence>
<keyword evidence="4 8" id="KW-0812">Transmembrane</keyword>
<dbReference type="EMBL" id="CP043869">
    <property type="protein sequence ID" value="QEQ96023.1"/>
    <property type="molecule type" value="Genomic_DNA"/>
</dbReference>
<keyword evidence="8" id="KW-0997">Cell inner membrane</keyword>
<comment type="subcellular location">
    <subcellularLocation>
        <location evidence="8">Cell inner membrane</location>
        <topology evidence="8">Single-pass type II membrane protein</topology>
    </subcellularLocation>
    <subcellularLocation>
        <location evidence="1">Cell membrane</location>
        <topology evidence="1">Single-pass type II membrane protein</topology>
    </subcellularLocation>
    <text evidence="8">Localizes to the division septum where it forms a ring structure.</text>
</comment>
<comment type="subunit">
    <text evidence="8">Part of a complex composed of FtsB, FtsL and FtsQ.</text>
</comment>
<dbReference type="Proteomes" id="UP000324760">
    <property type="component" value="Chromosome"/>
</dbReference>
<keyword evidence="3 8" id="KW-0132">Cell division</keyword>
<dbReference type="PANTHER" id="PTHR37479:SF1">
    <property type="entry name" value="CELL DIVISION PROTEIN FTSL"/>
    <property type="match status" value="1"/>
</dbReference>
<evidence type="ECO:0000256" key="3">
    <source>
        <dbReference type="ARBA" id="ARBA00022618"/>
    </source>
</evidence>
<keyword evidence="5 8" id="KW-1133">Transmembrane helix</keyword>
<evidence type="ECO:0000256" key="9">
    <source>
        <dbReference type="NCBIfam" id="TIGR02209"/>
    </source>
</evidence>
<dbReference type="Pfam" id="PF04999">
    <property type="entry name" value="FtsL"/>
    <property type="match status" value="1"/>
</dbReference>
<dbReference type="PANTHER" id="PTHR37479">
    <property type="entry name" value="CELL DIVISION PROTEIN FTSL"/>
    <property type="match status" value="1"/>
</dbReference>
<dbReference type="GO" id="GO:0005886">
    <property type="term" value="C:plasma membrane"/>
    <property type="evidence" value="ECO:0007669"/>
    <property type="project" value="UniProtKB-SubCell"/>
</dbReference>
<keyword evidence="6 8" id="KW-0472">Membrane</keyword>
<evidence type="ECO:0000313" key="11">
    <source>
        <dbReference type="Proteomes" id="UP000324760"/>
    </source>
</evidence>
<accession>A0A5P1R8W4</accession>
<evidence type="ECO:0000313" key="10">
    <source>
        <dbReference type="EMBL" id="QEQ96023.1"/>
    </source>
</evidence>
<dbReference type="InterPro" id="IPR011922">
    <property type="entry name" value="Cell_div_FtsL"/>
</dbReference>
<proteinExistence type="inferred from homology"/>